<name>A0A1F4V478_UNCKA</name>
<dbReference type="EMBL" id="MEVH01000012">
    <property type="protein sequence ID" value="OGC51860.1"/>
    <property type="molecule type" value="Genomic_DNA"/>
</dbReference>
<evidence type="ECO:0000313" key="13">
    <source>
        <dbReference type="Proteomes" id="UP000178771"/>
    </source>
</evidence>
<dbReference type="PIRSF" id="PIRSF006092">
    <property type="entry name" value="GreA_GreB"/>
    <property type="match status" value="1"/>
</dbReference>
<evidence type="ECO:0000256" key="3">
    <source>
        <dbReference type="ARBA" id="ARBA00023015"/>
    </source>
</evidence>
<feature type="domain" description="Transcription elongation factor GreA/GreB N-terminal" evidence="11">
    <location>
        <begin position="6"/>
        <end position="75"/>
    </location>
</feature>
<dbReference type="GO" id="GO:0003746">
    <property type="term" value="F:translation elongation factor activity"/>
    <property type="evidence" value="ECO:0007669"/>
    <property type="project" value="UniProtKB-KW"/>
</dbReference>
<evidence type="ECO:0000256" key="9">
    <source>
        <dbReference type="RuleBase" id="RU000556"/>
    </source>
</evidence>
<evidence type="ECO:0000256" key="4">
    <source>
        <dbReference type="ARBA" id="ARBA00023125"/>
    </source>
</evidence>
<dbReference type="InterPro" id="IPR023459">
    <property type="entry name" value="Tscrpt_elong_fac_GreA/B_fam"/>
</dbReference>
<dbReference type="InterPro" id="IPR018151">
    <property type="entry name" value="TF_GreA/GreB_CS"/>
</dbReference>
<dbReference type="InterPro" id="IPR006359">
    <property type="entry name" value="Tscrpt_elong_fac_GreA"/>
</dbReference>
<dbReference type="NCBIfam" id="NF001263">
    <property type="entry name" value="PRK00226.1-4"/>
    <property type="match status" value="1"/>
</dbReference>
<dbReference type="Gene3D" id="3.10.50.30">
    <property type="entry name" value="Transcription elongation factor, GreA/GreB, C-terminal domain"/>
    <property type="match status" value="1"/>
</dbReference>
<dbReference type="FunFam" id="1.10.287.180:FF:000001">
    <property type="entry name" value="Transcription elongation factor GreA"/>
    <property type="match status" value="1"/>
</dbReference>
<comment type="function">
    <text evidence="6 8 9">Necessary for efficient RNA polymerase transcription elongation past template-encoded arresting sites. The arresting sites in DNA have the property of trapping a certain fraction of elongating RNA polymerases that pass through, resulting in locked ternary complexes. Cleavage of the nascent transcript by cleavage factors such as GreA or GreB allows the resumption of elongation from the new 3'terminus. GreA releases sequences of 2 to 3 nucleotides.</text>
</comment>
<dbReference type="AlphaFoldDB" id="A0A1F4V478"/>
<comment type="caution">
    <text evidence="12">The sequence shown here is derived from an EMBL/GenBank/DDBJ whole genome shotgun (WGS) entry which is preliminary data.</text>
</comment>
<reference evidence="12 13" key="1">
    <citation type="journal article" date="2016" name="Nat. Commun.">
        <title>Thousands of microbial genomes shed light on interconnected biogeochemical processes in an aquifer system.</title>
        <authorList>
            <person name="Anantharaman K."/>
            <person name="Brown C.T."/>
            <person name="Hug L.A."/>
            <person name="Sharon I."/>
            <person name="Castelle C.J."/>
            <person name="Probst A.J."/>
            <person name="Thomas B.C."/>
            <person name="Singh A."/>
            <person name="Wilkins M.J."/>
            <person name="Karaoz U."/>
            <person name="Brodie E.L."/>
            <person name="Williams K.H."/>
            <person name="Hubbard S.S."/>
            <person name="Banfield J.F."/>
        </authorList>
    </citation>
    <scope>NUCLEOTIDE SEQUENCE [LARGE SCALE GENOMIC DNA]</scope>
</reference>
<dbReference type="STRING" id="1802624.A2982_03995"/>
<keyword evidence="12" id="KW-0648">Protein biosynthesis</keyword>
<evidence type="ECO:0000256" key="8">
    <source>
        <dbReference type="HAMAP-Rule" id="MF_00105"/>
    </source>
</evidence>
<dbReference type="SUPFAM" id="SSF54534">
    <property type="entry name" value="FKBP-like"/>
    <property type="match status" value="1"/>
</dbReference>
<dbReference type="PROSITE" id="PS00829">
    <property type="entry name" value="GREAB_1"/>
    <property type="match status" value="1"/>
</dbReference>
<feature type="domain" description="Transcription elongation factor GreA/GreB C-terminal" evidence="10">
    <location>
        <begin position="82"/>
        <end position="153"/>
    </location>
</feature>
<gene>
    <name evidence="8" type="primary">greA</name>
    <name evidence="12" type="ORF">A2982_03995</name>
</gene>
<dbReference type="Proteomes" id="UP000178771">
    <property type="component" value="Unassembled WGS sequence"/>
</dbReference>
<dbReference type="GO" id="GO:0003677">
    <property type="term" value="F:DNA binding"/>
    <property type="evidence" value="ECO:0007669"/>
    <property type="project" value="UniProtKB-UniRule"/>
</dbReference>
<dbReference type="GO" id="GO:0032784">
    <property type="term" value="P:regulation of DNA-templated transcription elongation"/>
    <property type="evidence" value="ECO:0007669"/>
    <property type="project" value="UniProtKB-UniRule"/>
</dbReference>
<dbReference type="HAMAP" id="MF_00105">
    <property type="entry name" value="GreA_GreB"/>
    <property type="match status" value="1"/>
</dbReference>
<keyword evidence="12" id="KW-0251">Elongation factor</keyword>
<evidence type="ECO:0000256" key="7">
    <source>
        <dbReference type="ARBA" id="ARBA00030776"/>
    </source>
</evidence>
<evidence type="ECO:0000259" key="11">
    <source>
        <dbReference type="Pfam" id="PF03449"/>
    </source>
</evidence>
<evidence type="ECO:0000313" key="12">
    <source>
        <dbReference type="EMBL" id="OGC51860.1"/>
    </source>
</evidence>
<keyword evidence="5 8" id="KW-0804">Transcription</keyword>
<dbReference type="Pfam" id="PF01272">
    <property type="entry name" value="GreA_GreB"/>
    <property type="match status" value="1"/>
</dbReference>
<dbReference type="PANTHER" id="PTHR30437">
    <property type="entry name" value="TRANSCRIPTION ELONGATION FACTOR GREA"/>
    <property type="match status" value="1"/>
</dbReference>
<sequence length="153" mass="16601">MAEKSYLTQAGYKNLKTELTHLKKSARTAVAEKIREARDMGDVLENSVYDSALEEQGYIEGRIGELEEILTNSEIVKKIKGTGIVEIGSTVVVEIGSKKETFTIVGSAEADPIKSIISNESPVGKALLGLKVGDTVEVKTPVFTAKYKVVQIK</sequence>
<dbReference type="InterPro" id="IPR001437">
    <property type="entry name" value="Tscrpt_elong_fac_GreA/B_C"/>
</dbReference>
<dbReference type="NCBIfam" id="TIGR01462">
    <property type="entry name" value="greA"/>
    <property type="match status" value="1"/>
</dbReference>
<dbReference type="GO" id="GO:0070063">
    <property type="term" value="F:RNA polymerase binding"/>
    <property type="evidence" value="ECO:0007669"/>
    <property type="project" value="InterPro"/>
</dbReference>
<dbReference type="InterPro" id="IPR036953">
    <property type="entry name" value="GreA/GreB_C_sf"/>
</dbReference>
<evidence type="ECO:0000256" key="1">
    <source>
        <dbReference type="ARBA" id="ARBA00008213"/>
    </source>
</evidence>
<dbReference type="PANTHER" id="PTHR30437:SF4">
    <property type="entry name" value="TRANSCRIPTION ELONGATION FACTOR GREA"/>
    <property type="match status" value="1"/>
</dbReference>
<dbReference type="Gene3D" id="1.10.287.180">
    <property type="entry name" value="Transcription elongation factor, GreA/GreB, N-terminal domain"/>
    <property type="match status" value="1"/>
</dbReference>
<dbReference type="Pfam" id="PF03449">
    <property type="entry name" value="GreA_GreB_N"/>
    <property type="match status" value="1"/>
</dbReference>
<evidence type="ECO:0000256" key="2">
    <source>
        <dbReference type="ARBA" id="ARBA00013729"/>
    </source>
</evidence>
<dbReference type="PROSITE" id="PS00830">
    <property type="entry name" value="GREAB_2"/>
    <property type="match status" value="1"/>
</dbReference>
<dbReference type="InterPro" id="IPR028624">
    <property type="entry name" value="Tscrpt_elong_fac_GreA/B"/>
</dbReference>
<evidence type="ECO:0000259" key="10">
    <source>
        <dbReference type="Pfam" id="PF01272"/>
    </source>
</evidence>
<dbReference type="GO" id="GO:0006354">
    <property type="term" value="P:DNA-templated transcription elongation"/>
    <property type="evidence" value="ECO:0007669"/>
    <property type="project" value="TreeGrafter"/>
</dbReference>
<dbReference type="SUPFAM" id="SSF46557">
    <property type="entry name" value="GreA transcript cleavage protein, N-terminal domain"/>
    <property type="match status" value="1"/>
</dbReference>
<dbReference type="InterPro" id="IPR036805">
    <property type="entry name" value="Tscrpt_elong_fac_GreA/B_N_sf"/>
</dbReference>
<proteinExistence type="inferred from homology"/>
<evidence type="ECO:0000256" key="6">
    <source>
        <dbReference type="ARBA" id="ARBA00024916"/>
    </source>
</evidence>
<evidence type="ECO:0000256" key="5">
    <source>
        <dbReference type="ARBA" id="ARBA00023163"/>
    </source>
</evidence>
<accession>A0A1F4V478</accession>
<protein>
    <recommendedName>
        <fullName evidence="2 8">Transcription elongation factor GreA</fullName>
    </recommendedName>
    <alternativeName>
        <fullName evidence="7 8">Transcript cleavage factor GreA</fullName>
    </alternativeName>
</protein>
<dbReference type="InterPro" id="IPR022691">
    <property type="entry name" value="Tscrpt_elong_fac_GreA/B_N"/>
</dbReference>
<comment type="similarity">
    <text evidence="1 8 9">Belongs to the GreA/GreB family.</text>
</comment>
<keyword evidence="4 8" id="KW-0238">DNA-binding</keyword>
<organism evidence="12 13">
    <name type="scientific">candidate division WWE3 bacterium RIFCSPLOWO2_01_FULL_39_13</name>
    <dbReference type="NCBI Taxonomy" id="1802624"/>
    <lineage>
        <taxon>Bacteria</taxon>
        <taxon>Katanobacteria</taxon>
    </lineage>
</organism>
<keyword evidence="3 8" id="KW-0805">Transcription regulation</keyword>